<name>A0A414ELG2_9FIRM</name>
<gene>
    <name evidence="1" type="ORF">DW740_09315</name>
</gene>
<sequence length="138" mass="15243">MWQQIFLIFVGLSSGIIIAGGVVGLMIGLSIVPRYAGITHTADHMLLYEDMTFLGIVLGNLFCLFQPSLPLGNIFLILYGIFSGIFLGSWILALAEVADVFPVFCRRIHLTRGLPVIIIAIAAGKFAGCFLFYFLRWQ</sequence>
<protein>
    <submittedName>
        <fullName evidence="1">Stage V sporulation protein AB</fullName>
    </submittedName>
</protein>
<dbReference type="Proteomes" id="UP000283745">
    <property type="component" value="Unassembled WGS sequence"/>
</dbReference>
<dbReference type="Pfam" id="PF13782">
    <property type="entry name" value="SpoVAB"/>
    <property type="match status" value="1"/>
</dbReference>
<comment type="caution">
    <text evidence="1">The sequence shown here is derived from an EMBL/GenBank/DDBJ whole genome shotgun (WGS) entry which is preliminary data.</text>
</comment>
<evidence type="ECO:0000313" key="2">
    <source>
        <dbReference type="Proteomes" id="UP000283745"/>
    </source>
</evidence>
<evidence type="ECO:0000313" key="1">
    <source>
        <dbReference type="EMBL" id="RHE39948.1"/>
    </source>
</evidence>
<dbReference type="EMBL" id="QSKF01000006">
    <property type="protein sequence ID" value="RHE39948.1"/>
    <property type="molecule type" value="Genomic_DNA"/>
</dbReference>
<accession>A0A414ELG2</accession>
<dbReference type="InterPro" id="IPR020144">
    <property type="entry name" value="SpoVAB"/>
</dbReference>
<dbReference type="AlphaFoldDB" id="A0A414ELG2"/>
<proteinExistence type="predicted"/>
<dbReference type="RefSeq" id="WP_015542243.1">
    <property type="nucleotide sequence ID" value="NZ_CABJFK010000006.1"/>
</dbReference>
<reference evidence="1 2" key="1">
    <citation type="submission" date="2018-08" db="EMBL/GenBank/DDBJ databases">
        <title>A genome reference for cultivated species of the human gut microbiota.</title>
        <authorList>
            <person name="Zou Y."/>
            <person name="Xue W."/>
            <person name="Luo G."/>
        </authorList>
    </citation>
    <scope>NUCLEOTIDE SEQUENCE [LARGE SCALE GENOMIC DNA]</scope>
    <source>
        <strain evidence="1 2">AM28-23</strain>
    </source>
</reference>
<organism evidence="1 2">
    <name type="scientific">Blautia obeum</name>
    <dbReference type="NCBI Taxonomy" id="40520"/>
    <lineage>
        <taxon>Bacteria</taxon>
        <taxon>Bacillati</taxon>
        <taxon>Bacillota</taxon>
        <taxon>Clostridia</taxon>
        <taxon>Lachnospirales</taxon>
        <taxon>Lachnospiraceae</taxon>
        <taxon>Blautia</taxon>
    </lineage>
</organism>